<keyword evidence="5" id="KW-0614">Plasmid</keyword>
<dbReference type="Gene3D" id="3.30.70.270">
    <property type="match status" value="1"/>
</dbReference>
<evidence type="ECO:0000259" key="2">
    <source>
        <dbReference type="PROSITE" id="PS50883"/>
    </source>
</evidence>
<gene>
    <name evidence="5" type="ORF">G6321_00054430</name>
    <name evidence="4" type="ORF">G6321_51900</name>
</gene>
<geneLocation type="plasmid" evidence="5 6">
    <name>pBb323S2b</name>
</geneLocation>
<feature type="transmembrane region" description="Helical" evidence="1">
    <location>
        <begin position="63"/>
        <end position="83"/>
    </location>
</feature>
<dbReference type="InterPro" id="IPR035919">
    <property type="entry name" value="EAL_sf"/>
</dbReference>
<accession>A0A7Z0TSE0</accession>
<reference evidence="5 6" key="1">
    <citation type="journal article" date="2017" name="Syst. Appl. Microbiol.">
        <title>Soybeans inoculated with root zone soils of Canadian native legumes harbour diverse and novel Bradyrhizobium spp. that possess agricultural potential.</title>
        <authorList>
            <person name="Bromfield E.S.P."/>
            <person name="Cloutier S."/>
            <person name="Tambong J.T."/>
            <person name="Tran Thi T.V."/>
        </authorList>
    </citation>
    <scope>NUCLEOTIDE SEQUENCE [LARGE SCALE GENOMIC DNA]</scope>
    <source>
        <strain evidence="5 6">323S2</strain>
    </source>
</reference>
<dbReference type="SMART" id="SM00267">
    <property type="entry name" value="GGDEF"/>
    <property type="match status" value="1"/>
</dbReference>
<feature type="domain" description="EAL" evidence="2">
    <location>
        <begin position="278"/>
        <end position="528"/>
    </location>
</feature>
<keyword evidence="1" id="KW-1133">Transmembrane helix</keyword>
<keyword evidence="1" id="KW-0812">Transmembrane</keyword>
<keyword evidence="1" id="KW-0472">Membrane</keyword>
<dbReference type="Pfam" id="PF00990">
    <property type="entry name" value="GGDEF"/>
    <property type="match status" value="1"/>
</dbReference>
<dbReference type="SMART" id="SM00052">
    <property type="entry name" value="EAL"/>
    <property type="match status" value="1"/>
</dbReference>
<dbReference type="InterPro" id="IPR001633">
    <property type="entry name" value="EAL_dom"/>
</dbReference>
<evidence type="ECO:0000313" key="4">
    <source>
        <dbReference type="EMBL" id="NYY96513.1"/>
    </source>
</evidence>
<dbReference type="CDD" id="cd01948">
    <property type="entry name" value="EAL"/>
    <property type="match status" value="1"/>
</dbReference>
<dbReference type="SUPFAM" id="SSF55073">
    <property type="entry name" value="Nucleotide cyclase"/>
    <property type="match status" value="1"/>
</dbReference>
<dbReference type="EMBL" id="JACBFH010000003">
    <property type="protein sequence ID" value="NYY96513.1"/>
    <property type="molecule type" value="Genomic_DNA"/>
</dbReference>
<dbReference type="InterPro" id="IPR000160">
    <property type="entry name" value="GGDEF_dom"/>
</dbReference>
<evidence type="ECO:0000256" key="1">
    <source>
        <dbReference type="SAM" id="Phobius"/>
    </source>
</evidence>
<dbReference type="PANTHER" id="PTHR44757">
    <property type="entry name" value="DIGUANYLATE CYCLASE DGCP"/>
    <property type="match status" value="1"/>
</dbReference>
<feature type="transmembrane region" description="Helical" evidence="1">
    <location>
        <begin position="26"/>
        <end position="43"/>
    </location>
</feature>
<name>A0A7Z0TSE0_9BRAD</name>
<evidence type="ECO:0000259" key="3">
    <source>
        <dbReference type="PROSITE" id="PS50887"/>
    </source>
</evidence>
<dbReference type="InterPro" id="IPR052155">
    <property type="entry name" value="Biofilm_reg_signaling"/>
</dbReference>
<dbReference type="InterPro" id="IPR029787">
    <property type="entry name" value="Nucleotide_cyclase"/>
</dbReference>
<reference evidence="4" key="2">
    <citation type="submission" date="2020-06" db="EMBL/GenBank/DDBJ databases">
        <title>Whole Genome Sequence of Bradyrhizobium sp. Strain 323S2.</title>
        <authorList>
            <person name="Bromfield E.S.P."/>
        </authorList>
    </citation>
    <scope>NUCLEOTIDE SEQUENCE [LARGE SCALE GENOMIC DNA]</scope>
    <source>
        <strain evidence="4">323S2</strain>
    </source>
</reference>
<dbReference type="InterPro" id="IPR043128">
    <property type="entry name" value="Rev_trsase/Diguanyl_cyclase"/>
</dbReference>
<dbReference type="EMBL" id="CP088281">
    <property type="protein sequence ID" value="UGX99478.1"/>
    <property type="molecule type" value="Genomic_DNA"/>
</dbReference>
<dbReference type="Proteomes" id="UP000564836">
    <property type="component" value="Plasmid pBb323S2b"/>
</dbReference>
<dbReference type="PANTHER" id="PTHR44757:SF2">
    <property type="entry name" value="BIOFILM ARCHITECTURE MAINTENANCE PROTEIN MBAA"/>
    <property type="match status" value="1"/>
</dbReference>
<protein>
    <submittedName>
        <fullName evidence="4">EAL domain-containing protein</fullName>
    </submittedName>
</protein>
<dbReference type="RefSeq" id="WP_166354343.1">
    <property type="nucleotide sequence ID" value="NZ_CP049701.1"/>
</dbReference>
<feature type="domain" description="GGDEF" evidence="3">
    <location>
        <begin position="136"/>
        <end position="269"/>
    </location>
</feature>
<dbReference type="Gene3D" id="3.20.20.450">
    <property type="entry name" value="EAL domain"/>
    <property type="match status" value="1"/>
</dbReference>
<sequence length="543" mass="59301">MSLSDPRSRVLHADWFDWRSSATRDFIALFGGVVLASILAHVYELGPRLFQLGRGYADSALDAIVFFMFVAFVLSVALTIFSVRRYRDLARETKARTIAEAEARDLARHDPLTGLPNRRLFDEKLDACLGLAGDTHQVAVLMLGLRGFKRIKDTHGHAAGDKALCAFANRLADVLRTDGVLARIGGDEFGIVMPDISSLEDPTNLARRIVASAGDTFAIETGSAELGVGIGIAIAPIDGVNLHELVRRAERALYRAQGDGRSCVRFFEPEMDMHVERRIQIERELRSAITADIIEPHYQPFVSLKSNRIIGFEALARWENRTFGHIPPDVFIPIAEETGLINALGDQLFRRACFDANTWPEMFTLAFNISPIQLRDPALGQRILSILGQTGFSPSRLEIEITESAFVEKTGVAKTVMDELRQAGVRIALDDFGTGYATLSQLLSFRLDKIKIDRSFVSHLGDSTDSQVIVRAILGIANGFGLTATAEGVEDAGQLAYLVANGCAEGQGYLFSDAVQAAGIPALLSRESGRTAVAEDGTRSLHA</sequence>
<evidence type="ECO:0000313" key="5">
    <source>
        <dbReference type="EMBL" id="UGX99478.1"/>
    </source>
</evidence>
<reference evidence="5 6" key="3">
    <citation type="journal article" date="2022" name="Int. J. Syst. Evol. Microbiol.">
        <title>Strains of Bradyrhizobium barranii sp. nov. associated with legumes native to Canada are symbionts of soybeans and belong to different subspecies (subsp. barranii subsp. nov. and subsp. apii subsp. nov.) and symbiovars (sv. glycinearum and sv. septentrionale).</title>
        <authorList>
            <person name="Bromfield E.S.P."/>
            <person name="Cloutier S."/>
            <person name="Wasai-Hara S."/>
            <person name="Minamisawa K."/>
        </authorList>
    </citation>
    <scope>NUCLEOTIDE SEQUENCE [LARGE SCALE GENOMIC DNA]</scope>
    <source>
        <strain evidence="5 6">323S2</strain>
        <plasmid evidence="6">pBb323S2b</plasmid>
    </source>
</reference>
<proteinExistence type="predicted"/>
<dbReference type="Pfam" id="PF00563">
    <property type="entry name" value="EAL"/>
    <property type="match status" value="1"/>
</dbReference>
<evidence type="ECO:0000313" key="6">
    <source>
        <dbReference type="Proteomes" id="UP000564836"/>
    </source>
</evidence>
<dbReference type="AlphaFoldDB" id="A0A7Z0TSE0"/>
<organism evidence="4">
    <name type="scientific">Bradyrhizobium barranii subsp. barranii</name>
    <dbReference type="NCBI Taxonomy" id="2823807"/>
    <lineage>
        <taxon>Bacteria</taxon>
        <taxon>Pseudomonadati</taxon>
        <taxon>Pseudomonadota</taxon>
        <taxon>Alphaproteobacteria</taxon>
        <taxon>Hyphomicrobiales</taxon>
        <taxon>Nitrobacteraceae</taxon>
        <taxon>Bradyrhizobium</taxon>
        <taxon>Bradyrhizobium barranii</taxon>
    </lineage>
</organism>
<dbReference type="PROSITE" id="PS50887">
    <property type="entry name" value="GGDEF"/>
    <property type="match status" value="1"/>
</dbReference>
<dbReference type="SUPFAM" id="SSF141868">
    <property type="entry name" value="EAL domain-like"/>
    <property type="match status" value="1"/>
</dbReference>
<dbReference type="PROSITE" id="PS50883">
    <property type="entry name" value="EAL"/>
    <property type="match status" value="1"/>
</dbReference>
<dbReference type="CDD" id="cd01949">
    <property type="entry name" value="GGDEF"/>
    <property type="match status" value="1"/>
</dbReference>
<dbReference type="NCBIfam" id="TIGR00254">
    <property type="entry name" value="GGDEF"/>
    <property type="match status" value="1"/>
</dbReference>